<evidence type="ECO:0000259" key="1">
    <source>
        <dbReference type="Pfam" id="PF01593"/>
    </source>
</evidence>
<dbReference type="Gene3D" id="3.50.50.60">
    <property type="entry name" value="FAD/NAD(P)-binding domain"/>
    <property type="match status" value="1"/>
</dbReference>
<dbReference type="InterPro" id="IPR036188">
    <property type="entry name" value="FAD/NAD-bd_sf"/>
</dbReference>
<dbReference type="SUPFAM" id="SSF51905">
    <property type="entry name" value="FAD/NAD(P)-binding domain"/>
    <property type="match status" value="1"/>
</dbReference>
<dbReference type="RefSeq" id="WP_260216626.1">
    <property type="nucleotide sequence ID" value="NZ_JAJAGO010000003.1"/>
</dbReference>
<dbReference type="Pfam" id="PF01593">
    <property type="entry name" value="Amino_oxidase"/>
    <property type="match status" value="1"/>
</dbReference>
<proteinExistence type="predicted"/>
<dbReference type="Gene3D" id="3.90.660.20">
    <property type="entry name" value="Protoporphyrinogen oxidase, mitochondrial, domain 2"/>
    <property type="match status" value="1"/>
</dbReference>
<dbReference type="PANTHER" id="PTHR42923">
    <property type="entry name" value="PROTOPORPHYRINOGEN OXIDASE"/>
    <property type="match status" value="1"/>
</dbReference>
<feature type="domain" description="Amine oxidase" evidence="1">
    <location>
        <begin position="29"/>
        <end position="453"/>
    </location>
</feature>
<evidence type="ECO:0000313" key="2">
    <source>
        <dbReference type="EMBL" id="MCT2589619.1"/>
    </source>
</evidence>
<dbReference type="EMBL" id="JAJAGO010000003">
    <property type="protein sequence ID" value="MCT2589619.1"/>
    <property type="molecule type" value="Genomic_DNA"/>
</dbReference>
<evidence type="ECO:0000313" key="3">
    <source>
        <dbReference type="Proteomes" id="UP001156389"/>
    </source>
</evidence>
<keyword evidence="3" id="KW-1185">Reference proteome</keyword>
<reference evidence="2 3" key="1">
    <citation type="submission" date="2021-10" db="EMBL/GenBank/DDBJ databases">
        <title>Streptomyces gossypii sp. nov., isolated from soil collected from cotton field.</title>
        <authorList>
            <person name="Ge X."/>
            <person name="Chen X."/>
            <person name="Liu W."/>
        </authorList>
    </citation>
    <scope>NUCLEOTIDE SEQUENCE [LARGE SCALE GENOMIC DNA]</scope>
    <source>
        <strain evidence="2 3">N2-109</strain>
    </source>
</reference>
<sequence>MTELDPAASDTPDAVGALDVDVAVIGGGISGLSAAYRLQEAGRTVQLFESEDEPGGRMRTHRQDGYVIDAGTQTLSQHGYAATWQLIRDLGMDSGEVVKIKSLVSLWRGGKAHPGVGHWYGSLSGGGLTMRGSMALTRATMGLLPKAKKFDVRRPADSPVGVQTVAEFGRPYGKEVTDYVLQPGVGTAWGWDPERTCAAPLLSTMIATRGLMGWRAYRDGMDALARKLAERVSVTYGRELREVKELATGAELVFADGDRLTARHVLLALPAPQARRLYPSMPEDEKAFVDAAGYAPMIRVSCLLDKPLEFARRGITPHTYTLLLPSCEDDTLSGITLEHNKTGNRAPAGKGLVTLLTTPRVTAELMERPDSDVLSALLPGAEKYLPGFGKALRSTLVHRFPYAAAEATPESASEQAAFLRRPARTIEYAGDWVYQRPTSEAAVQSADLAVARITGAR</sequence>
<dbReference type="Gene3D" id="1.10.3110.10">
    <property type="entry name" value="protoporphyrinogen ix oxidase, domain 3"/>
    <property type="match status" value="1"/>
</dbReference>
<dbReference type="InterPro" id="IPR002937">
    <property type="entry name" value="Amino_oxidase"/>
</dbReference>
<name>A0ABT2JP13_9ACTN</name>
<dbReference type="SUPFAM" id="SSF54373">
    <property type="entry name" value="FAD-linked reductases, C-terminal domain"/>
    <property type="match status" value="1"/>
</dbReference>
<dbReference type="InterPro" id="IPR050464">
    <property type="entry name" value="Zeta_carotene_desat/Oxidored"/>
</dbReference>
<organism evidence="2 3">
    <name type="scientific">Streptomyces gossypii</name>
    <dbReference type="NCBI Taxonomy" id="2883101"/>
    <lineage>
        <taxon>Bacteria</taxon>
        <taxon>Bacillati</taxon>
        <taxon>Actinomycetota</taxon>
        <taxon>Actinomycetes</taxon>
        <taxon>Kitasatosporales</taxon>
        <taxon>Streptomycetaceae</taxon>
        <taxon>Streptomyces</taxon>
    </lineage>
</organism>
<gene>
    <name evidence="2" type="ORF">LHJ74_06720</name>
</gene>
<dbReference type="Proteomes" id="UP001156389">
    <property type="component" value="Unassembled WGS sequence"/>
</dbReference>
<comment type="caution">
    <text evidence="2">The sequence shown here is derived from an EMBL/GenBank/DDBJ whole genome shotgun (WGS) entry which is preliminary data.</text>
</comment>
<protein>
    <submittedName>
        <fullName evidence="2">FAD-dependent oxidoreductase</fullName>
    </submittedName>
</protein>
<accession>A0ABT2JP13</accession>